<dbReference type="Pfam" id="PF02146">
    <property type="entry name" value="SIR2"/>
    <property type="match status" value="1"/>
</dbReference>
<feature type="domain" description="Deacetylase sirtuin-type" evidence="3">
    <location>
        <begin position="1"/>
        <end position="239"/>
    </location>
</feature>
<proteinExistence type="predicted"/>
<dbReference type="Gene3D" id="3.30.1600.10">
    <property type="entry name" value="SIR2/SIRT2 'Small Domain"/>
    <property type="match status" value="1"/>
</dbReference>
<dbReference type="InterPro" id="IPR003000">
    <property type="entry name" value="Sirtuin"/>
</dbReference>
<keyword evidence="2" id="KW-0520">NAD</keyword>
<dbReference type="PANTHER" id="PTHR11085:SF4">
    <property type="entry name" value="NAD-DEPENDENT PROTEIN DEACYLASE"/>
    <property type="match status" value="1"/>
</dbReference>
<dbReference type="GO" id="GO:0017136">
    <property type="term" value="F:histone deacetylase activity, NAD-dependent"/>
    <property type="evidence" value="ECO:0007669"/>
    <property type="project" value="TreeGrafter"/>
</dbReference>
<accession>A0A3B0XZJ9</accession>
<dbReference type="EMBL" id="UOFI01000188">
    <property type="protein sequence ID" value="VAW70140.1"/>
    <property type="molecule type" value="Genomic_DNA"/>
</dbReference>
<keyword evidence="1" id="KW-0808">Transferase</keyword>
<sequence>MSKPIDKNKIVVFTGAGISAASGLQTFRDSDGLWNNHVIDDVATPYGWKNNPELVLNFYNTYRIEAAQAKPNQAHLALASLEKKFNVTVITQNVDDLHERAGSSNVIHLHGELSKARSTINDQLIYDIGNRPIKRGDHCDEGSQLRPHIVWFGEKMLNNEISRQHLNRAARVLVIGTSLSVEPAASLLKKARFHAEKLIVSLDVEKKPFGFYWIRGEAVKTVPHIVDTWLENKSTIRQN</sequence>
<dbReference type="GO" id="GO:0070403">
    <property type="term" value="F:NAD+ binding"/>
    <property type="evidence" value="ECO:0007669"/>
    <property type="project" value="InterPro"/>
</dbReference>
<dbReference type="AlphaFoldDB" id="A0A3B0XZJ9"/>
<protein>
    <submittedName>
        <fullName evidence="4">NAD-dependent protein deacetylase of SIR2 family</fullName>
    </submittedName>
</protein>
<dbReference type="SUPFAM" id="SSF52467">
    <property type="entry name" value="DHS-like NAD/FAD-binding domain"/>
    <property type="match status" value="1"/>
</dbReference>
<dbReference type="PANTHER" id="PTHR11085">
    <property type="entry name" value="NAD-DEPENDENT PROTEIN DEACYLASE SIRTUIN-5, MITOCHONDRIAL-RELATED"/>
    <property type="match status" value="1"/>
</dbReference>
<evidence type="ECO:0000256" key="1">
    <source>
        <dbReference type="ARBA" id="ARBA00022679"/>
    </source>
</evidence>
<dbReference type="InterPro" id="IPR050134">
    <property type="entry name" value="NAD-dep_sirtuin_deacylases"/>
</dbReference>
<organism evidence="4">
    <name type="scientific">hydrothermal vent metagenome</name>
    <dbReference type="NCBI Taxonomy" id="652676"/>
    <lineage>
        <taxon>unclassified sequences</taxon>
        <taxon>metagenomes</taxon>
        <taxon>ecological metagenomes</taxon>
    </lineage>
</organism>
<reference evidence="4" key="1">
    <citation type="submission" date="2018-06" db="EMBL/GenBank/DDBJ databases">
        <authorList>
            <person name="Zhirakovskaya E."/>
        </authorList>
    </citation>
    <scope>NUCLEOTIDE SEQUENCE</scope>
</reference>
<name>A0A3B0XZJ9_9ZZZZ</name>
<dbReference type="Gene3D" id="3.40.50.1220">
    <property type="entry name" value="TPP-binding domain"/>
    <property type="match status" value="1"/>
</dbReference>
<evidence type="ECO:0000313" key="4">
    <source>
        <dbReference type="EMBL" id="VAW70140.1"/>
    </source>
</evidence>
<dbReference type="InterPro" id="IPR026591">
    <property type="entry name" value="Sirtuin_cat_small_dom_sf"/>
</dbReference>
<evidence type="ECO:0000259" key="3">
    <source>
        <dbReference type="PROSITE" id="PS50305"/>
    </source>
</evidence>
<dbReference type="InterPro" id="IPR026590">
    <property type="entry name" value="Ssirtuin_cat_dom"/>
</dbReference>
<dbReference type="InterPro" id="IPR029035">
    <property type="entry name" value="DHS-like_NAD/FAD-binding_dom"/>
</dbReference>
<evidence type="ECO:0000256" key="2">
    <source>
        <dbReference type="ARBA" id="ARBA00023027"/>
    </source>
</evidence>
<dbReference type="PROSITE" id="PS50305">
    <property type="entry name" value="SIRTUIN"/>
    <property type="match status" value="1"/>
</dbReference>
<gene>
    <name evidence="4" type="ORF">MNBD_GAMMA09-2568</name>
</gene>